<proteinExistence type="predicted"/>
<dbReference type="AlphaFoldDB" id="A0A4Q2TZV3"/>
<feature type="non-terminal residue" evidence="1">
    <location>
        <position position="1"/>
    </location>
</feature>
<dbReference type="InterPro" id="IPR015422">
    <property type="entry name" value="PyrdxlP-dep_Trfase_small"/>
</dbReference>
<reference evidence="1 2" key="1">
    <citation type="submission" date="2018-12" db="EMBL/GenBank/DDBJ databases">
        <authorList>
            <person name="Grouzdev D.S."/>
            <person name="Krutkina M.S."/>
        </authorList>
    </citation>
    <scope>NUCLEOTIDE SEQUENCE [LARGE SCALE GENOMIC DNA]</scope>
    <source>
        <strain evidence="1 2">RmlP026</strain>
    </source>
</reference>
<comment type="caution">
    <text evidence="1">The sequence shown here is derived from an EMBL/GenBank/DDBJ whole genome shotgun (WGS) entry which is preliminary data.</text>
</comment>
<dbReference type="Gene3D" id="3.90.1150.10">
    <property type="entry name" value="Aspartate Aminotransferase, domain 1"/>
    <property type="match status" value="1"/>
</dbReference>
<dbReference type="EMBL" id="QYBB01000093">
    <property type="protein sequence ID" value="RYC28888.1"/>
    <property type="molecule type" value="Genomic_DNA"/>
</dbReference>
<reference evidence="1 2" key="2">
    <citation type="submission" date="2019-02" db="EMBL/GenBank/DDBJ databases">
        <title>'Lichenibacterium ramalinii' gen. nov. sp. nov., 'Lichenibacterium minor' gen. nov. sp. nov.</title>
        <authorList>
            <person name="Pankratov T."/>
        </authorList>
    </citation>
    <scope>NUCLEOTIDE SEQUENCE [LARGE SCALE GENOMIC DNA]</scope>
    <source>
        <strain evidence="1 2">RmlP026</strain>
    </source>
</reference>
<dbReference type="SUPFAM" id="SSF53383">
    <property type="entry name" value="PLP-dependent transferases"/>
    <property type="match status" value="1"/>
</dbReference>
<evidence type="ECO:0000313" key="2">
    <source>
        <dbReference type="Proteomes" id="UP000290759"/>
    </source>
</evidence>
<dbReference type="InterPro" id="IPR015424">
    <property type="entry name" value="PyrdxlP-dep_Trfase"/>
</dbReference>
<accession>A0A4Q2TZV3</accession>
<keyword evidence="2" id="KW-1185">Reference proteome</keyword>
<gene>
    <name evidence="1" type="ORF">D3273_26915</name>
</gene>
<organism evidence="1 2">
    <name type="scientific">Lichenibacterium minor</name>
    <dbReference type="NCBI Taxonomy" id="2316528"/>
    <lineage>
        <taxon>Bacteria</taxon>
        <taxon>Pseudomonadati</taxon>
        <taxon>Pseudomonadota</taxon>
        <taxon>Alphaproteobacteria</taxon>
        <taxon>Hyphomicrobiales</taxon>
        <taxon>Lichenihabitantaceae</taxon>
        <taxon>Lichenibacterium</taxon>
    </lineage>
</organism>
<evidence type="ECO:0000313" key="1">
    <source>
        <dbReference type="EMBL" id="RYC28888.1"/>
    </source>
</evidence>
<sequence>GVTSLVMAYDSLPRGGVDVGPRLVRLNIGLEQEDALIADLASALDDAQR</sequence>
<keyword evidence="1" id="KW-0456">Lyase</keyword>
<name>A0A4Q2TZV3_9HYPH</name>
<protein>
    <submittedName>
        <fullName evidence="1">Cystathionine beta-lyase</fullName>
    </submittedName>
</protein>
<dbReference type="Proteomes" id="UP000290759">
    <property type="component" value="Unassembled WGS sequence"/>
</dbReference>
<dbReference type="GO" id="GO:0016829">
    <property type="term" value="F:lyase activity"/>
    <property type="evidence" value="ECO:0007669"/>
    <property type="project" value="UniProtKB-KW"/>
</dbReference>